<protein>
    <recommendedName>
        <fullName evidence="6">Quinoprotein dehydrogenase-associated SoxYZ-like carrier</fullName>
    </recommendedName>
</protein>
<feature type="signal peptide" evidence="1">
    <location>
        <begin position="1"/>
        <end position="27"/>
    </location>
</feature>
<name>A0ABQ4QJM1_9HYPH</name>
<dbReference type="NCBIfam" id="TIGR04557">
    <property type="entry name" value="fuse_rel_SoxYZ"/>
    <property type="match status" value="1"/>
</dbReference>
<dbReference type="SUPFAM" id="SSF81296">
    <property type="entry name" value="E set domains"/>
    <property type="match status" value="1"/>
</dbReference>
<evidence type="ECO:0000256" key="1">
    <source>
        <dbReference type="SAM" id="SignalP"/>
    </source>
</evidence>
<keyword evidence="5" id="KW-1185">Reference proteome</keyword>
<dbReference type="RefSeq" id="WP_187273550.1">
    <property type="nucleotide sequence ID" value="NZ_BPQG01000051.1"/>
</dbReference>
<gene>
    <name evidence="4" type="ORF">AFCDBAGC_3322</name>
</gene>
<dbReference type="Pfam" id="PF08770">
    <property type="entry name" value="SoxZ"/>
    <property type="match status" value="1"/>
</dbReference>
<dbReference type="Pfam" id="PF13501">
    <property type="entry name" value="SoxY"/>
    <property type="match status" value="1"/>
</dbReference>
<dbReference type="Proteomes" id="UP001055117">
    <property type="component" value="Unassembled WGS sequence"/>
</dbReference>
<accession>A0ABQ4QJM1</accession>
<evidence type="ECO:0000313" key="4">
    <source>
        <dbReference type="EMBL" id="GJD45449.1"/>
    </source>
</evidence>
<comment type="caution">
    <text evidence="4">The sequence shown here is derived from an EMBL/GenBank/DDBJ whole genome shotgun (WGS) entry which is preliminary data.</text>
</comment>
<dbReference type="Gene3D" id="2.60.40.10">
    <property type="entry name" value="Immunoglobulins"/>
    <property type="match status" value="1"/>
</dbReference>
<dbReference type="InterPro" id="IPR013783">
    <property type="entry name" value="Ig-like_fold"/>
</dbReference>
<dbReference type="EMBL" id="BPQG01000051">
    <property type="protein sequence ID" value="GJD45449.1"/>
    <property type="molecule type" value="Genomic_DNA"/>
</dbReference>
<dbReference type="InterPro" id="IPR030831">
    <property type="entry name" value="Fuse-rel_SoxYZ"/>
</dbReference>
<dbReference type="InterPro" id="IPR014880">
    <property type="entry name" value="SoxZ_dom"/>
</dbReference>
<evidence type="ECO:0000259" key="3">
    <source>
        <dbReference type="Pfam" id="PF13501"/>
    </source>
</evidence>
<feature type="domain" description="Sulphur oxidation protein SoxZ" evidence="2">
    <location>
        <begin position="173"/>
        <end position="264"/>
    </location>
</feature>
<dbReference type="InterPro" id="IPR038162">
    <property type="entry name" value="SoxY_sf"/>
</dbReference>
<evidence type="ECO:0008006" key="6">
    <source>
        <dbReference type="Google" id="ProtNLM"/>
    </source>
</evidence>
<sequence length="272" mass="28945">MRRPIRDSLFAAAILLPAFASSGAALAAAGDGEAERAARWKELQQQVFGDRKVEAGKLVAIDMPVRAEDAALVPVTLTVADKDQVKGLYLIIDDNPAPLAAHVDFGPAGDPAQLKMRVRVNTYSNVHAVAETRDGRLVASEIFVKASGGCSAPMGMTEADALKGMGDMRMKFADPAADKVVQATLMIRHPNFSGMQMNQVSREYTPARYLDRISVSQGARNVFTMEGDISISSNPVIGFEMRPEGAAPVKVAATDSQGGTFDHTFPVPAASN</sequence>
<proteinExistence type="predicted"/>
<dbReference type="InterPro" id="IPR032711">
    <property type="entry name" value="SoxY"/>
</dbReference>
<feature type="domain" description="Ig-like SoxY" evidence="3">
    <location>
        <begin position="45"/>
        <end position="150"/>
    </location>
</feature>
<evidence type="ECO:0000259" key="2">
    <source>
        <dbReference type="Pfam" id="PF08770"/>
    </source>
</evidence>
<keyword evidence="1" id="KW-0732">Signal</keyword>
<dbReference type="InterPro" id="IPR014756">
    <property type="entry name" value="Ig_E-set"/>
</dbReference>
<organism evidence="4 5">
    <name type="scientific">Methylobacterium cerastii</name>
    <dbReference type="NCBI Taxonomy" id="932741"/>
    <lineage>
        <taxon>Bacteria</taxon>
        <taxon>Pseudomonadati</taxon>
        <taxon>Pseudomonadota</taxon>
        <taxon>Alphaproteobacteria</taxon>
        <taxon>Hyphomicrobiales</taxon>
        <taxon>Methylobacteriaceae</taxon>
        <taxon>Methylobacterium</taxon>
    </lineage>
</organism>
<evidence type="ECO:0000313" key="5">
    <source>
        <dbReference type="Proteomes" id="UP001055117"/>
    </source>
</evidence>
<dbReference type="Gene3D" id="2.60.40.2470">
    <property type="entry name" value="SoxY domain"/>
    <property type="match status" value="1"/>
</dbReference>
<feature type="chain" id="PRO_5047205187" description="Quinoprotein dehydrogenase-associated SoxYZ-like carrier" evidence="1">
    <location>
        <begin position="28"/>
        <end position="272"/>
    </location>
</feature>
<reference evidence="4 5" key="1">
    <citation type="journal article" date="2021" name="Front. Microbiol.">
        <title>Comprehensive Comparative Genomics and Phenotyping of Methylobacterium Species.</title>
        <authorList>
            <person name="Alessa O."/>
            <person name="Ogura Y."/>
            <person name="Fujitani Y."/>
            <person name="Takami H."/>
            <person name="Hayashi T."/>
            <person name="Sahin N."/>
            <person name="Tani A."/>
        </authorList>
    </citation>
    <scope>NUCLEOTIDE SEQUENCE [LARGE SCALE GENOMIC DNA]</scope>
    <source>
        <strain evidence="4 5">DSM 23679</strain>
    </source>
</reference>